<evidence type="ECO:0000256" key="6">
    <source>
        <dbReference type="ARBA" id="ARBA00022692"/>
    </source>
</evidence>
<dbReference type="InterPro" id="IPR050428">
    <property type="entry name" value="TCS_sensor_his_kinase"/>
</dbReference>
<keyword evidence="5" id="KW-0808">Transferase</keyword>
<dbReference type="PANTHER" id="PTHR45436">
    <property type="entry name" value="SENSOR HISTIDINE KINASE YKOH"/>
    <property type="match status" value="1"/>
</dbReference>
<organism evidence="13 14">
    <name type="scientific">Rhizobium paranaense</name>
    <dbReference type="NCBI Taxonomy" id="1650438"/>
    <lineage>
        <taxon>Bacteria</taxon>
        <taxon>Pseudomonadati</taxon>
        <taxon>Pseudomonadota</taxon>
        <taxon>Alphaproteobacteria</taxon>
        <taxon>Hyphomicrobiales</taxon>
        <taxon>Rhizobiaceae</taxon>
        <taxon>Rhizobium/Agrobacterium group</taxon>
        <taxon>Rhizobium</taxon>
    </lineage>
</organism>
<name>A0A7W9D305_9HYPH</name>
<dbReference type="Pfam" id="PF02518">
    <property type="entry name" value="HATPase_c"/>
    <property type="match status" value="1"/>
</dbReference>
<dbReference type="SMART" id="SM00388">
    <property type="entry name" value="HisKA"/>
    <property type="match status" value="1"/>
</dbReference>
<keyword evidence="8 11" id="KW-1133">Transmembrane helix</keyword>
<dbReference type="EC" id="2.7.13.3" evidence="3"/>
<evidence type="ECO:0000256" key="9">
    <source>
        <dbReference type="ARBA" id="ARBA00023012"/>
    </source>
</evidence>
<comment type="caution">
    <text evidence="13">The sequence shown here is derived from an EMBL/GenBank/DDBJ whole genome shotgun (WGS) entry which is preliminary data.</text>
</comment>
<dbReference type="SUPFAM" id="SSF47384">
    <property type="entry name" value="Homodimeric domain of signal transducing histidine kinase"/>
    <property type="match status" value="1"/>
</dbReference>
<evidence type="ECO:0000256" key="7">
    <source>
        <dbReference type="ARBA" id="ARBA00022777"/>
    </source>
</evidence>
<dbReference type="AlphaFoldDB" id="A0A7W9D305"/>
<dbReference type="PROSITE" id="PS50109">
    <property type="entry name" value="HIS_KIN"/>
    <property type="match status" value="1"/>
</dbReference>
<dbReference type="InterPro" id="IPR005467">
    <property type="entry name" value="His_kinase_dom"/>
</dbReference>
<keyword evidence="4" id="KW-0597">Phosphoprotein</keyword>
<dbReference type="PANTHER" id="PTHR45436:SF15">
    <property type="entry name" value="SENSOR HISTIDINE KINASE CUSS"/>
    <property type="match status" value="1"/>
</dbReference>
<comment type="catalytic activity">
    <reaction evidence="1">
        <text>ATP + protein L-histidine = ADP + protein N-phospho-L-histidine.</text>
        <dbReference type="EC" id="2.7.13.3"/>
    </reaction>
</comment>
<feature type="transmembrane region" description="Helical" evidence="11">
    <location>
        <begin position="148"/>
        <end position="170"/>
    </location>
</feature>
<accession>A0A7W9D305</accession>
<evidence type="ECO:0000256" key="2">
    <source>
        <dbReference type="ARBA" id="ARBA00004141"/>
    </source>
</evidence>
<dbReference type="EMBL" id="JACHBI010000010">
    <property type="protein sequence ID" value="MBB5575944.1"/>
    <property type="molecule type" value="Genomic_DNA"/>
</dbReference>
<comment type="subcellular location">
    <subcellularLocation>
        <location evidence="2">Membrane</location>
        <topology evidence="2">Multi-pass membrane protein</topology>
    </subcellularLocation>
</comment>
<dbReference type="PRINTS" id="PR00344">
    <property type="entry name" value="BCTRLSENSOR"/>
</dbReference>
<evidence type="ECO:0000256" key="3">
    <source>
        <dbReference type="ARBA" id="ARBA00012438"/>
    </source>
</evidence>
<gene>
    <name evidence="13" type="ORF">GGD50_004579</name>
</gene>
<dbReference type="InterPro" id="IPR003661">
    <property type="entry name" value="HisK_dim/P_dom"/>
</dbReference>
<dbReference type="InterPro" id="IPR036890">
    <property type="entry name" value="HATPase_C_sf"/>
</dbReference>
<dbReference type="InterPro" id="IPR004358">
    <property type="entry name" value="Sig_transdc_His_kin-like_C"/>
</dbReference>
<evidence type="ECO:0000256" key="8">
    <source>
        <dbReference type="ARBA" id="ARBA00022989"/>
    </source>
</evidence>
<keyword evidence="7 13" id="KW-0418">Kinase</keyword>
<keyword evidence="6 11" id="KW-0812">Transmembrane</keyword>
<keyword evidence="9" id="KW-0902">Two-component regulatory system</keyword>
<feature type="domain" description="Histidine kinase" evidence="12">
    <location>
        <begin position="228"/>
        <end position="426"/>
    </location>
</feature>
<evidence type="ECO:0000313" key="14">
    <source>
        <dbReference type="Proteomes" id="UP000549882"/>
    </source>
</evidence>
<evidence type="ECO:0000256" key="10">
    <source>
        <dbReference type="ARBA" id="ARBA00023136"/>
    </source>
</evidence>
<protein>
    <recommendedName>
        <fullName evidence="3">histidine kinase</fullName>
        <ecNumber evidence="3">2.7.13.3</ecNumber>
    </recommendedName>
</protein>
<dbReference type="Gene3D" id="1.10.287.130">
    <property type="match status" value="1"/>
</dbReference>
<evidence type="ECO:0000259" key="12">
    <source>
        <dbReference type="PROSITE" id="PS50109"/>
    </source>
</evidence>
<dbReference type="CDD" id="cd00082">
    <property type="entry name" value="HisKA"/>
    <property type="match status" value="1"/>
</dbReference>
<reference evidence="13 14" key="1">
    <citation type="submission" date="2020-08" db="EMBL/GenBank/DDBJ databases">
        <title>Genomic Encyclopedia of Type Strains, Phase IV (KMG-V): Genome sequencing to study the core and pangenomes of soil and plant-associated prokaryotes.</title>
        <authorList>
            <person name="Whitman W."/>
        </authorList>
    </citation>
    <scope>NUCLEOTIDE SEQUENCE [LARGE SCALE GENOMIC DNA]</scope>
    <source>
        <strain evidence="13 14">SEMIA 4064</strain>
    </source>
</reference>
<evidence type="ECO:0000256" key="4">
    <source>
        <dbReference type="ARBA" id="ARBA00022553"/>
    </source>
</evidence>
<sequence>MSIVAMVAIAASVLFLYMRFKSSNDEFREETLSTFAKDLRKELLTDPTLTGIHATALKMRIKELRGEYVVIGADGSILDSSGLEQSLIPLLGHRTKYFQLPASNGRKALFGMMLPIGDNSAAGFIQVAFPRDHVIFDSILEEFVADIGWIWIPFVLVLLATNVAVLAFALRPLNTAAQEAMTIGPSSIAKRLTEARMPEDVLALIRSVNGALDRLQAGFLSLEQFSGQLAHELRTPLAIAKARLSLSQDDTARAVERDFDDIERVITQLVDRVRIKTLHYESDDVVDLCDVAANVARYLAPMIIDAGHNIELRTENTPVFITGAADYIFRALRNLVENALHHSPVEGLITIVVFETGITVIDEGPGFPEWRLTDAAVQEGKSDRKDGLGLGLSIVAETMAAHGGRLKLENLPGGGASATMAFHSPPSMLPG</sequence>
<evidence type="ECO:0000313" key="13">
    <source>
        <dbReference type="EMBL" id="MBB5575944.1"/>
    </source>
</evidence>
<dbReference type="CDD" id="cd00075">
    <property type="entry name" value="HATPase"/>
    <property type="match status" value="1"/>
</dbReference>
<dbReference type="Gene3D" id="3.30.565.10">
    <property type="entry name" value="Histidine kinase-like ATPase, C-terminal domain"/>
    <property type="match status" value="1"/>
</dbReference>
<dbReference type="GO" id="GO:0005886">
    <property type="term" value="C:plasma membrane"/>
    <property type="evidence" value="ECO:0007669"/>
    <property type="project" value="TreeGrafter"/>
</dbReference>
<evidence type="ECO:0000256" key="5">
    <source>
        <dbReference type="ARBA" id="ARBA00022679"/>
    </source>
</evidence>
<dbReference type="SMART" id="SM00387">
    <property type="entry name" value="HATPase_c"/>
    <property type="match status" value="1"/>
</dbReference>
<keyword evidence="14" id="KW-1185">Reference proteome</keyword>
<dbReference type="InterPro" id="IPR003594">
    <property type="entry name" value="HATPase_dom"/>
</dbReference>
<dbReference type="SUPFAM" id="SSF55874">
    <property type="entry name" value="ATPase domain of HSP90 chaperone/DNA topoisomerase II/histidine kinase"/>
    <property type="match status" value="1"/>
</dbReference>
<dbReference type="InterPro" id="IPR036097">
    <property type="entry name" value="HisK_dim/P_sf"/>
</dbReference>
<dbReference type="GO" id="GO:0000155">
    <property type="term" value="F:phosphorelay sensor kinase activity"/>
    <property type="evidence" value="ECO:0007669"/>
    <property type="project" value="InterPro"/>
</dbReference>
<evidence type="ECO:0000256" key="11">
    <source>
        <dbReference type="SAM" id="Phobius"/>
    </source>
</evidence>
<proteinExistence type="predicted"/>
<evidence type="ECO:0000256" key="1">
    <source>
        <dbReference type="ARBA" id="ARBA00000085"/>
    </source>
</evidence>
<keyword evidence="10 11" id="KW-0472">Membrane</keyword>
<dbReference type="Proteomes" id="UP000549882">
    <property type="component" value="Unassembled WGS sequence"/>
</dbReference>
<dbReference type="RefSeq" id="WP_210318939.1">
    <property type="nucleotide sequence ID" value="NZ_JACHBI010000010.1"/>
</dbReference>